<keyword evidence="3" id="KW-0233">DNA recombination</keyword>
<evidence type="ECO:0000256" key="1">
    <source>
        <dbReference type="ARBA" id="ARBA00022908"/>
    </source>
</evidence>
<keyword evidence="8" id="KW-1185">Reference proteome</keyword>
<keyword evidence="2 4" id="KW-0238">DNA-binding</keyword>
<evidence type="ECO:0000313" key="7">
    <source>
        <dbReference type="EMBL" id="QSG13691.1"/>
    </source>
</evidence>
<organism evidence="7 8">
    <name type="scientific">Halapricum desulfuricans</name>
    <dbReference type="NCBI Taxonomy" id="2841257"/>
    <lineage>
        <taxon>Archaea</taxon>
        <taxon>Methanobacteriati</taxon>
        <taxon>Methanobacteriota</taxon>
        <taxon>Stenosarchaea group</taxon>
        <taxon>Halobacteria</taxon>
        <taxon>Halobacteriales</taxon>
        <taxon>Haloarculaceae</taxon>
        <taxon>Halapricum</taxon>
    </lineage>
</organism>
<keyword evidence="1" id="KW-0229">DNA integration</keyword>
<dbReference type="PANTHER" id="PTHR30349:SF41">
    <property type="entry name" value="INTEGRASE_RECOMBINASE PROTEIN MJ0367-RELATED"/>
    <property type="match status" value="1"/>
</dbReference>
<dbReference type="SUPFAM" id="SSF56349">
    <property type="entry name" value="DNA breaking-rejoining enzymes"/>
    <property type="match status" value="1"/>
</dbReference>
<name>A0A897NN60_9EURY</name>
<evidence type="ECO:0000256" key="4">
    <source>
        <dbReference type="PROSITE-ProRule" id="PRU01248"/>
    </source>
</evidence>
<dbReference type="PROSITE" id="PS51898">
    <property type="entry name" value="TYR_RECOMBINASE"/>
    <property type="match status" value="1"/>
</dbReference>
<dbReference type="AlphaFoldDB" id="A0A897NN60"/>
<dbReference type="InterPro" id="IPR050090">
    <property type="entry name" value="Tyrosine_recombinase_XerCD"/>
</dbReference>
<feature type="domain" description="Core-binding (CB)" evidence="6">
    <location>
        <begin position="8"/>
        <end position="93"/>
    </location>
</feature>
<dbReference type="Pfam" id="PF00589">
    <property type="entry name" value="Phage_integrase"/>
    <property type="match status" value="1"/>
</dbReference>
<dbReference type="InterPro" id="IPR044068">
    <property type="entry name" value="CB"/>
</dbReference>
<evidence type="ECO:0000256" key="3">
    <source>
        <dbReference type="ARBA" id="ARBA00023172"/>
    </source>
</evidence>
<gene>
    <name evidence="7" type="primary">xerC</name>
    <name evidence="7" type="ORF">HSEST_0135</name>
</gene>
<dbReference type="Gene3D" id="1.10.443.10">
    <property type="entry name" value="Intergrase catalytic core"/>
    <property type="match status" value="1"/>
</dbReference>
<dbReference type="InterPro" id="IPR010998">
    <property type="entry name" value="Integrase_recombinase_N"/>
</dbReference>
<feature type="domain" description="Tyr recombinase" evidence="5">
    <location>
        <begin position="116"/>
        <end position="334"/>
    </location>
</feature>
<evidence type="ECO:0000313" key="8">
    <source>
        <dbReference type="Proteomes" id="UP000663292"/>
    </source>
</evidence>
<accession>A0A897NN60</accession>
<evidence type="ECO:0000259" key="5">
    <source>
        <dbReference type="PROSITE" id="PS51898"/>
    </source>
</evidence>
<proteinExistence type="predicted"/>
<dbReference type="InterPro" id="IPR002104">
    <property type="entry name" value="Integrase_catalytic"/>
</dbReference>
<protein>
    <submittedName>
        <fullName evidence="7">XerD/XerC family integrase</fullName>
    </submittedName>
</protein>
<reference evidence="7 8" key="1">
    <citation type="submission" date="2020-11" db="EMBL/GenBank/DDBJ databases">
        <title>Carbohydrate-dependent, anaerobic sulfur respiration: A novel catabolism in halophilic archaea.</title>
        <authorList>
            <person name="Sorokin D.Y."/>
            <person name="Messina E."/>
            <person name="Smedile F."/>
            <person name="La Cono V."/>
            <person name="Hallsworth J.E."/>
            <person name="Yakimov M.M."/>
        </authorList>
    </citation>
    <scope>NUCLEOTIDE SEQUENCE [LARGE SCALE GENOMIC DNA]</scope>
    <source>
        <strain evidence="7 8">HSR-Est</strain>
    </source>
</reference>
<dbReference type="Proteomes" id="UP000663292">
    <property type="component" value="Chromosome"/>
</dbReference>
<sequence>MTDELEPLAPSTGKQMYLDERRHELTEATIQSHGYRLKQFVLWCEDDGIDNLNNLSGRDIHRFRVKRREEDGLATASMKGQLATLRMFLRFCASIDAVTPGLDEKIILPTTTAEDARDELITADRANEILDHLQQYRYATLEHALLEVLWHTGLRVGAATGLDVSDYDSDERSLELSHRPDTGTTLKNQGSGERFVALSERVCDVLDDWISVNHPGAEDDYGRDPLFATQRSRLSRNRARSIAYQYTRPCVYSDRCPHDREIEECEARPTSQAHSCPSALSPHPFRRGAITYHLQEDTPEPVVRDRMDVSMDVIDRHYDQRAPQEKLRQRRQYLPDQ</sequence>
<dbReference type="GeneID" id="68856776"/>
<dbReference type="CDD" id="cd00397">
    <property type="entry name" value="DNA_BRE_C"/>
    <property type="match status" value="1"/>
</dbReference>
<dbReference type="EMBL" id="CP064791">
    <property type="protein sequence ID" value="QSG13691.1"/>
    <property type="molecule type" value="Genomic_DNA"/>
</dbReference>
<evidence type="ECO:0000256" key="2">
    <source>
        <dbReference type="ARBA" id="ARBA00023125"/>
    </source>
</evidence>
<dbReference type="InterPro" id="IPR013762">
    <property type="entry name" value="Integrase-like_cat_sf"/>
</dbReference>
<dbReference type="Gene3D" id="1.10.150.130">
    <property type="match status" value="1"/>
</dbReference>
<dbReference type="InterPro" id="IPR011010">
    <property type="entry name" value="DNA_brk_join_enz"/>
</dbReference>
<evidence type="ECO:0000259" key="6">
    <source>
        <dbReference type="PROSITE" id="PS51900"/>
    </source>
</evidence>
<dbReference type="PROSITE" id="PS51900">
    <property type="entry name" value="CB"/>
    <property type="match status" value="1"/>
</dbReference>
<dbReference type="GO" id="GO:0003677">
    <property type="term" value="F:DNA binding"/>
    <property type="evidence" value="ECO:0007669"/>
    <property type="project" value="UniProtKB-UniRule"/>
</dbReference>
<dbReference type="GO" id="GO:0006310">
    <property type="term" value="P:DNA recombination"/>
    <property type="evidence" value="ECO:0007669"/>
    <property type="project" value="UniProtKB-KW"/>
</dbReference>
<dbReference type="Pfam" id="PF02899">
    <property type="entry name" value="Phage_int_SAM_1"/>
    <property type="match status" value="1"/>
</dbReference>
<dbReference type="InterPro" id="IPR004107">
    <property type="entry name" value="Integrase_SAM-like_N"/>
</dbReference>
<dbReference type="PANTHER" id="PTHR30349">
    <property type="entry name" value="PHAGE INTEGRASE-RELATED"/>
    <property type="match status" value="1"/>
</dbReference>
<dbReference type="RefSeq" id="WP_418886524.1">
    <property type="nucleotide sequence ID" value="NZ_CP064791.1"/>
</dbReference>
<dbReference type="GO" id="GO:0015074">
    <property type="term" value="P:DNA integration"/>
    <property type="evidence" value="ECO:0007669"/>
    <property type="project" value="UniProtKB-KW"/>
</dbReference>